<feature type="transmembrane region" description="Helical" evidence="7">
    <location>
        <begin position="81"/>
        <end position="99"/>
    </location>
</feature>
<comment type="subcellular location">
    <subcellularLocation>
        <location evidence="1">Cell membrane</location>
        <topology evidence="1">Multi-pass membrane protein</topology>
    </subcellularLocation>
</comment>
<gene>
    <name evidence="8" type="ORF">HAHE_11190</name>
</gene>
<evidence type="ECO:0000256" key="3">
    <source>
        <dbReference type="ARBA" id="ARBA00022475"/>
    </source>
</evidence>
<protein>
    <submittedName>
        <fullName evidence="8">Transglycosylase</fullName>
    </submittedName>
</protein>
<keyword evidence="3" id="KW-1003">Cell membrane</keyword>
<dbReference type="PANTHER" id="PTHR33884">
    <property type="entry name" value="UPF0410 PROTEIN YMGE"/>
    <property type="match status" value="1"/>
</dbReference>
<accession>A0ABM7RAB7</accession>
<dbReference type="InterPro" id="IPR007341">
    <property type="entry name" value="Transgly_assoc"/>
</dbReference>
<keyword evidence="6 7" id="KW-0472">Membrane</keyword>
<name>A0ABM7RAB7_9BACT</name>
<dbReference type="Proteomes" id="UP001374893">
    <property type="component" value="Chromosome"/>
</dbReference>
<sequence>MLKSEATWPIVKEMAHYAAWLVLGLIAGAIARWILPGEEKGGWLVTAILGILGALVGGWIAKTVGYLPPAEPGEWIPDLKSIASATVGSIVLLAVWKWIRR</sequence>
<keyword evidence="5 7" id="KW-1133">Transmembrane helix</keyword>
<proteinExistence type="inferred from homology"/>
<organism evidence="8 9">
    <name type="scientific">Haloferula helveola</name>
    <dbReference type="NCBI Taxonomy" id="490095"/>
    <lineage>
        <taxon>Bacteria</taxon>
        <taxon>Pseudomonadati</taxon>
        <taxon>Verrucomicrobiota</taxon>
        <taxon>Verrucomicrobiia</taxon>
        <taxon>Verrucomicrobiales</taxon>
        <taxon>Verrucomicrobiaceae</taxon>
        <taxon>Haloferula</taxon>
    </lineage>
</organism>
<evidence type="ECO:0000256" key="1">
    <source>
        <dbReference type="ARBA" id="ARBA00004651"/>
    </source>
</evidence>
<keyword evidence="4 7" id="KW-0812">Transmembrane</keyword>
<evidence type="ECO:0000256" key="4">
    <source>
        <dbReference type="ARBA" id="ARBA00022692"/>
    </source>
</evidence>
<comment type="similarity">
    <text evidence="2">Belongs to the UPF0410 family.</text>
</comment>
<evidence type="ECO:0000313" key="8">
    <source>
        <dbReference type="EMBL" id="BCX47211.1"/>
    </source>
</evidence>
<evidence type="ECO:0000256" key="5">
    <source>
        <dbReference type="ARBA" id="ARBA00022989"/>
    </source>
</evidence>
<evidence type="ECO:0000256" key="7">
    <source>
        <dbReference type="SAM" id="Phobius"/>
    </source>
</evidence>
<evidence type="ECO:0000256" key="6">
    <source>
        <dbReference type="ARBA" id="ARBA00023136"/>
    </source>
</evidence>
<keyword evidence="9" id="KW-1185">Reference proteome</keyword>
<dbReference type="Pfam" id="PF04226">
    <property type="entry name" value="Transgly_assoc"/>
    <property type="match status" value="1"/>
</dbReference>
<evidence type="ECO:0000256" key="2">
    <source>
        <dbReference type="ARBA" id="ARBA00011006"/>
    </source>
</evidence>
<dbReference type="PANTHER" id="PTHR33884:SF3">
    <property type="entry name" value="UPF0410 PROTEIN YMGE"/>
    <property type="match status" value="1"/>
</dbReference>
<dbReference type="EMBL" id="AP024702">
    <property type="protein sequence ID" value="BCX47211.1"/>
    <property type="molecule type" value="Genomic_DNA"/>
</dbReference>
<feature type="transmembrane region" description="Helical" evidence="7">
    <location>
        <begin position="42"/>
        <end position="61"/>
    </location>
</feature>
<feature type="transmembrane region" description="Helical" evidence="7">
    <location>
        <begin position="17"/>
        <end position="35"/>
    </location>
</feature>
<reference evidence="8 9" key="1">
    <citation type="submission" date="2021-06" db="EMBL/GenBank/DDBJ databases">
        <title>Complete genome of Haloferula helveola possessing various polysaccharide degrading enzymes.</title>
        <authorList>
            <person name="Takami H."/>
            <person name="Huang C."/>
            <person name="Hamasaki K."/>
        </authorList>
    </citation>
    <scope>NUCLEOTIDE SEQUENCE [LARGE SCALE GENOMIC DNA]</scope>
    <source>
        <strain evidence="8 9">CN-1</strain>
    </source>
</reference>
<evidence type="ECO:0000313" key="9">
    <source>
        <dbReference type="Proteomes" id="UP001374893"/>
    </source>
</evidence>